<evidence type="ECO:0000313" key="2">
    <source>
        <dbReference type="EMBL" id="MPM02427.1"/>
    </source>
</evidence>
<proteinExistence type="predicted"/>
<protein>
    <submittedName>
        <fullName evidence="2">Uncharacterized protein</fullName>
    </submittedName>
</protein>
<reference evidence="2" key="1">
    <citation type="submission" date="2019-08" db="EMBL/GenBank/DDBJ databases">
        <authorList>
            <person name="Kucharzyk K."/>
            <person name="Murdoch R.W."/>
            <person name="Higgins S."/>
            <person name="Loffler F."/>
        </authorList>
    </citation>
    <scope>NUCLEOTIDE SEQUENCE</scope>
</reference>
<accession>A0A644WFU3</accession>
<dbReference type="AlphaFoldDB" id="A0A644WFU3"/>
<dbReference type="EMBL" id="VSSQ01000867">
    <property type="protein sequence ID" value="MPM02427.1"/>
    <property type="molecule type" value="Genomic_DNA"/>
</dbReference>
<organism evidence="2">
    <name type="scientific">bioreactor metagenome</name>
    <dbReference type="NCBI Taxonomy" id="1076179"/>
    <lineage>
        <taxon>unclassified sequences</taxon>
        <taxon>metagenomes</taxon>
        <taxon>ecological metagenomes</taxon>
    </lineage>
</organism>
<evidence type="ECO:0000256" key="1">
    <source>
        <dbReference type="SAM" id="MobiDB-lite"/>
    </source>
</evidence>
<sequence length="97" mass="10418">MAQSYRGRIGQLIAGLADADRMDEAKEALRALIEAVELVPVSADEAEDGKPGLAIHLRGTLASLLRLACGLLSSDRPPERKKPRVARGMGTQTLRNL</sequence>
<name>A0A644WFU3_9ZZZZ</name>
<gene>
    <name evidence="2" type="ORF">SDC9_48676</name>
</gene>
<comment type="caution">
    <text evidence="2">The sequence shown here is derived from an EMBL/GenBank/DDBJ whole genome shotgun (WGS) entry which is preliminary data.</text>
</comment>
<feature type="region of interest" description="Disordered" evidence="1">
    <location>
        <begin position="75"/>
        <end position="97"/>
    </location>
</feature>